<feature type="domain" description="Transketolase-like pyrimidine-binding" evidence="18">
    <location>
        <begin position="861"/>
        <end position="1075"/>
    </location>
</feature>
<name>B4H445_DROPE</name>
<comment type="similarity">
    <text evidence="4">Belongs to the alpha-ketoglutarate dehydrogenase family.</text>
</comment>
<dbReference type="FunFam" id="3.40.50.12470:FF:000007">
    <property type="entry name" value="2-oxoglutarate dehydrogenase e1 mitochondrial"/>
    <property type="match status" value="1"/>
</dbReference>
<dbReference type="GO" id="GO:0006099">
    <property type="term" value="P:tricarboxylic acid cycle"/>
    <property type="evidence" value="ECO:0007669"/>
    <property type="project" value="TreeGrafter"/>
</dbReference>
<feature type="compositionally biased region" description="Basic and acidic residues" evidence="17">
    <location>
        <begin position="167"/>
        <end position="186"/>
    </location>
</feature>
<dbReference type="CDD" id="cd02016">
    <property type="entry name" value="TPP_E1_OGDC_like"/>
    <property type="match status" value="1"/>
</dbReference>
<dbReference type="OrthoDB" id="413077at2759"/>
<keyword evidence="6" id="KW-0479">Metal-binding</keyword>
<dbReference type="InterPro" id="IPR042179">
    <property type="entry name" value="KGD_C_sf"/>
</dbReference>
<dbReference type="NCBIfam" id="NF008907">
    <property type="entry name" value="PRK12270.1"/>
    <property type="match status" value="1"/>
</dbReference>
<evidence type="ECO:0000256" key="4">
    <source>
        <dbReference type="ARBA" id="ARBA00006936"/>
    </source>
</evidence>
<feature type="compositionally biased region" description="Low complexity" evidence="17">
    <location>
        <begin position="314"/>
        <end position="325"/>
    </location>
</feature>
<dbReference type="InterPro" id="IPR001017">
    <property type="entry name" value="DH_E1"/>
</dbReference>
<dbReference type="InterPro" id="IPR031717">
    <property type="entry name" value="ODO-1/KGD_C"/>
</dbReference>
<evidence type="ECO:0000259" key="18">
    <source>
        <dbReference type="SMART" id="SM00861"/>
    </source>
</evidence>
<comment type="function">
    <text evidence="14">The 2-oxoglutarate dehydrogenase complex catalyzes the overall conversion of 2-oxoglutarate to succinyl-CoA and CO(2). It contains multiple copies of three enzymatic components: 2-oxoglutarate dehydrogenase (E1), dihydrolipoamide succinyltransferase (E2) and lipoamide dehydrogenase (E3).</text>
</comment>
<evidence type="ECO:0000256" key="9">
    <source>
        <dbReference type="ARBA" id="ARBA00023002"/>
    </source>
</evidence>
<dbReference type="InterPro" id="IPR032106">
    <property type="entry name" value="2-oxogl_dehyd_N"/>
</dbReference>
<keyword evidence="7" id="KW-0460">Magnesium</keyword>
<feature type="compositionally biased region" description="Basic and acidic residues" evidence="17">
    <location>
        <begin position="126"/>
        <end position="143"/>
    </location>
</feature>
<dbReference type="PANTHER" id="PTHR23152:SF4">
    <property type="entry name" value="2-OXOADIPATE DEHYDROGENASE COMPLEX COMPONENT E1"/>
    <property type="match status" value="1"/>
</dbReference>
<dbReference type="OMA" id="FRDFNEC"/>
<dbReference type="GO" id="GO:0006096">
    <property type="term" value="P:glycolytic process"/>
    <property type="evidence" value="ECO:0007669"/>
    <property type="project" value="UniProtKB-KW"/>
</dbReference>
<dbReference type="GO" id="GO:0005739">
    <property type="term" value="C:mitochondrion"/>
    <property type="evidence" value="ECO:0007669"/>
    <property type="project" value="UniProtKB-SubCell"/>
</dbReference>
<feature type="compositionally biased region" description="Basic residues" evidence="17">
    <location>
        <begin position="152"/>
        <end position="166"/>
    </location>
</feature>
<dbReference type="Gene3D" id="1.10.287.1150">
    <property type="entry name" value="TPP helical domain"/>
    <property type="match status" value="1"/>
</dbReference>
<feature type="compositionally biased region" description="Basic and acidic residues" evidence="17">
    <location>
        <begin position="1297"/>
        <end position="1307"/>
    </location>
</feature>
<dbReference type="FunFam" id="3.40.50.970:FF:000002">
    <property type="entry name" value="2-oxoglutarate dehydrogenase, E1 component"/>
    <property type="match status" value="1"/>
</dbReference>
<proteinExistence type="inferred from homology"/>
<evidence type="ECO:0000256" key="16">
    <source>
        <dbReference type="ARBA" id="ARBA00042984"/>
    </source>
</evidence>
<evidence type="ECO:0000256" key="15">
    <source>
        <dbReference type="ARBA" id="ARBA00040267"/>
    </source>
</evidence>
<feature type="compositionally biased region" description="Low complexity" evidence="17">
    <location>
        <begin position="1279"/>
        <end position="1296"/>
    </location>
</feature>
<dbReference type="NCBIfam" id="TIGR00239">
    <property type="entry name" value="2oxo_dh_E1"/>
    <property type="match status" value="1"/>
</dbReference>
<dbReference type="SMART" id="SM00861">
    <property type="entry name" value="Transket_pyr"/>
    <property type="match status" value="1"/>
</dbReference>
<dbReference type="HOGENOM" id="CLU_004709_1_1_1"/>
<dbReference type="InterPro" id="IPR011603">
    <property type="entry name" value="2oxoglutarate_DH_E1"/>
</dbReference>
<organism evidence="20">
    <name type="scientific">Drosophila persimilis</name>
    <name type="common">Fruit fly</name>
    <dbReference type="NCBI Taxonomy" id="7234"/>
    <lineage>
        <taxon>Eukaryota</taxon>
        <taxon>Metazoa</taxon>
        <taxon>Ecdysozoa</taxon>
        <taxon>Arthropoda</taxon>
        <taxon>Hexapoda</taxon>
        <taxon>Insecta</taxon>
        <taxon>Pterygota</taxon>
        <taxon>Neoptera</taxon>
        <taxon>Endopterygota</taxon>
        <taxon>Diptera</taxon>
        <taxon>Brachycera</taxon>
        <taxon>Muscomorpha</taxon>
        <taxon>Ephydroidea</taxon>
        <taxon>Drosophilidae</taxon>
        <taxon>Drosophila</taxon>
        <taxon>Sophophora</taxon>
    </lineage>
</organism>
<dbReference type="Gene3D" id="3.40.50.12470">
    <property type="match status" value="1"/>
</dbReference>
<dbReference type="eggNOG" id="KOG0450">
    <property type="taxonomic scope" value="Eukaryota"/>
</dbReference>
<feature type="compositionally biased region" description="Basic and acidic residues" evidence="17">
    <location>
        <begin position="1256"/>
        <end position="1271"/>
    </location>
</feature>
<dbReference type="Pfam" id="PF02779">
    <property type="entry name" value="Transket_pyr"/>
    <property type="match status" value="1"/>
</dbReference>
<comment type="cofactor">
    <cofactor evidence="1">
        <name>Mg(2+)</name>
        <dbReference type="ChEBI" id="CHEBI:18420"/>
    </cofactor>
</comment>
<evidence type="ECO:0000256" key="3">
    <source>
        <dbReference type="ARBA" id="ARBA00004173"/>
    </source>
</evidence>
<evidence type="ECO:0000256" key="6">
    <source>
        <dbReference type="ARBA" id="ARBA00022723"/>
    </source>
</evidence>
<protein>
    <recommendedName>
        <fullName evidence="15">2-oxoglutarate dehydrogenase, mitochondrial</fullName>
        <ecNumber evidence="5">1.2.4.2</ecNumber>
    </recommendedName>
    <alternativeName>
        <fullName evidence="16">2-oxoglutarate dehydrogenase complex component E1</fullName>
    </alternativeName>
    <alternativeName>
        <fullName evidence="13">Alpha-ketoglutarate dehydrogenase</fullName>
    </alternativeName>
</protein>
<keyword evidence="10" id="KW-0786">Thiamine pyrophosphate</keyword>
<feature type="region of interest" description="Disordered" evidence="17">
    <location>
        <begin position="65"/>
        <end position="240"/>
    </location>
</feature>
<feature type="region of interest" description="Disordered" evidence="17">
    <location>
        <begin position="1243"/>
        <end position="1307"/>
    </location>
</feature>
<evidence type="ECO:0000256" key="12">
    <source>
        <dbReference type="ARBA" id="ARBA00023152"/>
    </source>
</evidence>
<evidence type="ECO:0000256" key="17">
    <source>
        <dbReference type="SAM" id="MobiDB-lite"/>
    </source>
</evidence>
<evidence type="ECO:0000256" key="14">
    <source>
        <dbReference type="ARBA" id="ARBA00037426"/>
    </source>
</evidence>
<sequence length="1307" mass="147530">MLKTQKLEDAPKNTKRRLNIFKMQVSDDKKEAGTEKTLSKSSENKPIYLYKVGSSGSVDYFRPITDRRSLQQTTQDCAKEKSPLPGGKQKAKKYGTRLNRKAPPNPTNLGASMRIQKIVYNAADKPGSKSSEKKSRGQKRADKPGPGVKYRQLAKRSNFGHKNRSEKRRDPEDKSPEDSPRREKTNEPILRPLVHVPLDRKWLRPSCPVSQLKLSHRQLKTDSSCNAPKAPAKSKDSDSLLNGTNAIYIEELYSKWKANPKSVDPSWDAFFSGKPRLVSTKPSETSKRKHRRPPMESSSARVKSRSALSTRDISTTNPTTSAAAAAPAMDWKNIDDHMTVQAIIRAYQTRGHLAADLDPLGIVQPLGTTSVDGTKRNATEAVLRQHYSYVFNDLNAAFKLPSSTLIGGNEQFLPLKEILDRLERIYCGHIGVEYMQITSLNKTNWIRERFEKPGAIEFRPDEKRLILERLTRSTGFENFLAKKFTSEKRFGLEGCDIMIPILKEIIDRSTTLGVESVMIGMAHRGRLNVLANICRKPISDILGQFHGLKATDSGSGDVKYHLGLYMERLNRVTNKNVRITVVANPSHLEYVNPVVLGKARAEMYQRGDTTGCKVLPIIIHGDASFCGQGVVYESLHLSDLPNYTTHGTIHVVSNNQVGFTTDPRFSRSSRYCTDVARVVNAPIFHVNSDDPEACIHCARVSTDYRAKFHKDVVIDIVGYRRNGHNEADEPMFTQPLMYQRIRKLKTCMTLYSEKLIKEGVVTAADYKAMIEKYDKICEDAWQESTKLSTMKYSSWIDSPWTAFFQGRDRLKMCPTGVSLDTLKNIGEVYSSPPPKEHKFEVHKGILRILALRRKLVESKLADWSLGEAFAFGTLVKDGIHVRLSGQDVERGTFSHRHHVLHHQTRDKVRYNSIEHLYPDQADYSVSNSSLSECAVLGFEHGYSMANPNSVVIWEGQFGDFCNTAQCIIDTFIASGETKWVRQSGLVMLLPHSLEGMGPEHSSGRIERFLQMSDDDPDVFPDTCDCDFVARQLMDINWIVTNISTPANIFHALRRQVAMGFRKPLINFSPKSLLRHPLARSPFRDFNECSEFKRVIPDSKTAEKADCVTKLVFCTGKVYYDLFKEREDHEQDETVALVRIEQICPFPYDLIMKEIELYKSAELIWVQEEHKNQGCWSYIQPRFDTALIKKENETRCISYIGRKPNSAPATGNKVQFKTEYKAFMTAVFGEMTEANKQRIERMVKDQQAKAKAATKAGKAELDAATKRSEHSLKHGKVPKPGKGAPSKDAPPKGAAGKPDGKPKDPKKK</sequence>
<evidence type="ECO:0000256" key="11">
    <source>
        <dbReference type="ARBA" id="ARBA00023128"/>
    </source>
</evidence>
<keyword evidence="8" id="KW-0809">Transit peptide</keyword>
<dbReference type="Gene3D" id="3.40.50.11610">
    <property type="entry name" value="Multifunctional 2-oxoglutarate metabolism enzyme, C-terminal domain"/>
    <property type="match status" value="1"/>
</dbReference>
<dbReference type="Gene3D" id="3.40.50.970">
    <property type="match status" value="1"/>
</dbReference>
<dbReference type="InterPro" id="IPR029061">
    <property type="entry name" value="THDP-binding"/>
</dbReference>
<dbReference type="GO" id="GO:0030976">
    <property type="term" value="F:thiamine pyrophosphate binding"/>
    <property type="evidence" value="ECO:0007669"/>
    <property type="project" value="InterPro"/>
</dbReference>
<dbReference type="GO" id="GO:0046872">
    <property type="term" value="F:metal ion binding"/>
    <property type="evidence" value="ECO:0007669"/>
    <property type="project" value="UniProtKB-KW"/>
</dbReference>
<keyword evidence="11" id="KW-0496">Mitochondrion</keyword>
<dbReference type="PANTHER" id="PTHR23152">
    <property type="entry name" value="2-OXOGLUTARATE DEHYDROGENASE"/>
    <property type="match status" value="1"/>
</dbReference>
<dbReference type="SUPFAM" id="SSF52518">
    <property type="entry name" value="Thiamin diphosphate-binding fold (THDP-binding)"/>
    <property type="match status" value="2"/>
</dbReference>
<dbReference type="NCBIfam" id="NF006914">
    <property type="entry name" value="PRK09404.1"/>
    <property type="match status" value="1"/>
</dbReference>
<evidence type="ECO:0000313" key="19">
    <source>
        <dbReference type="EMBL" id="EDW31160.1"/>
    </source>
</evidence>
<evidence type="ECO:0000256" key="8">
    <source>
        <dbReference type="ARBA" id="ARBA00022946"/>
    </source>
</evidence>
<evidence type="ECO:0000256" key="1">
    <source>
        <dbReference type="ARBA" id="ARBA00001946"/>
    </source>
</evidence>
<comment type="subcellular location">
    <subcellularLocation>
        <location evidence="3">Mitochondrion</location>
    </subcellularLocation>
</comment>
<evidence type="ECO:0000256" key="2">
    <source>
        <dbReference type="ARBA" id="ARBA00001964"/>
    </source>
</evidence>
<feature type="region of interest" description="Disordered" evidence="17">
    <location>
        <begin position="24"/>
        <end position="44"/>
    </location>
</feature>
<accession>B4H445</accession>
<dbReference type="Proteomes" id="UP000008744">
    <property type="component" value="Unassembled WGS sequence"/>
</dbReference>
<gene>
    <name evidence="19" type="primary">Dper\GL20804</name>
    <name evidence="19" type="ORF">Dper_GL20804</name>
</gene>
<dbReference type="InterPro" id="IPR005475">
    <property type="entry name" value="Transketolase-like_Pyr-bd"/>
</dbReference>
<comment type="cofactor">
    <cofactor evidence="2">
        <name>thiamine diphosphate</name>
        <dbReference type="ChEBI" id="CHEBI:58937"/>
    </cofactor>
</comment>
<feature type="compositionally biased region" description="Polar residues" evidence="17">
    <location>
        <begin position="296"/>
        <end position="313"/>
    </location>
</feature>
<dbReference type="GO" id="GO:0045252">
    <property type="term" value="C:oxoglutarate dehydrogenase complex"/>
    <property type="evidence" value="ECO:0007669"/>
    <property type="project" value="TreeGrafter"/>
</dbReference>
<dbReference type="GO" id="GO:0004591">
    <property type="term" value="F:oxoglutarate dehydrogenase (succinyl-transferring) activity"/>
    <property type="evidence" value="ECO:0007669"/>
    <property type="project" value="UniProtKB-EC"/>
</dbReference>
<dbReference type="Pfam" id="PF00676">
    <property type="entry name" value="E1_dh"/>
    <property type="match status" value="1"/>
</dbReference>
<evidence type="ECO:0000256" key="13">
    <source>
        <dbReference type="ARBA" id="ARBA00030680"/>
    </source>
</evidence>
<evidence type="ECO:0000313" key="20">
    <source>
        <dbReference type="Proteomes" id="UP000008744"/>
    </source>
</evidence>
<evidence type="ECO:0000256" key="10">
    <source>
        <dbReference type="ARBA" id="ARBA00023052"/>
    </source>
</evidence>
<keyword evidence="9" id="KW-0560">Oxidoreductase</keyword>
<reference evidence="19 20" key="1">
    <citation type="journal article" date="2007" name="Nature">
        <title>Evolution of genes and genomes on the Drosophila phylogeny.</title>
        <authorList>
            <consortium name="Drosophila 12 Genomes Consortium"/>
            <person name="Clark A.G."/>
            <person name="Eisen M.B."/>
            <person name="Smith D.R."/>
            <person name="Bergman C.M."/>
            <person name="Oliver B."/>
            <person name="Markow T.A."/>
            <person name="Kaufman T.C."/>
            <person name="Kellis M."/>
            <person name="Gelbart W."/>
            <person name="Iyer V.N."/>
            <person name="Pollard D.A."/>
            <person name="Sackton T.B."/>
            <person name="Larracuente A.M."/>
            <person name="Singh N.D."/>
            <person name="Abad J.P."/>
            <person name="Abt D.N."/>
            <person name="Adryan B."/>
            <person name="Aguade M."/>
            <person name="Akashi H."/>
            <person name="Anderson W.W."/>
            <person name="Aquadro C.F."/>
            <person name="Ardell D.H."/>
            <person name="Arguello R."/>
            <person name="Artieri C.G."/>
            <person name="Barbash D.A."/>
            <person name="Barker D."/>
            <person name="Barsanti P."/>
            <person name="Batterham P."/>
            <person name="Batzoglou S."/>
            <person name="Begun D."/>
            <person name="Bhutkar A."/>
            <person name="Blanco E."/>
            <person name="Bosak S.A."/>
            <person name="Bradley R.K."/>
            <person name="Brand A.D."/>
            <person name="Brent M.R."/>
            <person name="Brooks A.N."/>
            <person name="Brown R.H."/>
            <person name="Butlin R.K."/>
            <person name="Caggese C."/>
            <person name="Calvi B.R."/>
            <person name="Bernardo de Carvalho A."/>
            <person name="Caspi A."/>
            <person name="Castrezana S."/>
            <person name="Celniker S.E."/>
            <person name="Chang J.L."/>
            <person name="Chapple C."/>
            <person name="Chatterji S."/>
            <person name="Chinwalla A."/>
            <person name="Civetta A."/>
            <person name="Clifton S.W."/>
            <person name="Comeron J.M."/>
            <person name="Costello J.C."/>
            <person name="Coyne J.A."/>
            <person name="Daub J."/>
            <person name="David R.G."/>
            <person name="Delcher A.L."/>
            <person name="Delehaunty K."/>
            <person name="Do C.B."/>
            <person name="Ebling H."/>
            <person name="Edwards K."/>
            <person name="Eickbush T."/>
            <person name="Evans J.D."/>
            <person name="Filipski A."/>
            <person name="Findeiss S."/>
            <person name="Freyhult E."/>
            <person name="Fulton L."/>
            <person name="Fulton R."/>
            <person name="Garcia A.C."/>
            <person name="Gardiner A."/>
            <person name="Garfield D.A."/>
            <person name="Garvin B.E."/>
            <person name="Gibson G."/>
            <person name="Gilbert D."/>
            <person name="Gnerre S."/>
            <person name="Godfrey J."/>
            <person name="Good R."/>
            <person name="Gotea V."/>
            <person name="Gravely B."/>
            <person name="Greenberg A.J."/>
            <person name="Griffiths-Jones S."/>
            <person name="Gross S."/>
            <person name="Guigo R."/>
            <person name="Gustafson E.A."/>
            <person name="Haerty W."/>
            <person name="Hahn M.W."/>
            <person name="Halligan D.L."/>
            <person name="Halpern A.L."/>
            <person name="Halter G.M."/>
            <person name="Han M.V."/>
            <person name="Heger A."/>
            <person name="Hillier L."/>
            <person name="Hinrichs A.S."/>
            <person name="Holmes I."/>
            <person name="Hoskins R.A."/>
            <person name="Hubisz M.J."/>
            <person name="Hultmark D."/>
            <person name="Huntley M.A."/>
            <person name="Jaffe D.B."/>
            <person name="Jagadeeshan S."/>
            <person name="Jeck W.R."/>
            <person name="Johnson J."/>
            <person name="Jones C.D."/>
            <person name="Jordan W.C."/>
            <person name="Karpen G.H."/>
            <person name="Kataoka E."/>
            <person name="Keightley P.D."/>
            <person name="Kheradpour P."/>
            <person name="Kirkness E.F."/>
            <person name="Koerich L.B."/>
            <person name="Kristiansen K."/>
            <person name="Kudrna D."/>
            <person name="Kulathinal R.J."/>
            <person name="Kumar S."/>
            <person name="Kwok R."/>
            <person name="Lander E."/>
            <person name="Langley C.H."/>
            <person name="Lapoint R."/>
            <person name="Lazzaro B.P."/>
            <person name="Lee S.J."/>
            <person name="Levesque L."/>
            <person name="Li R."/>
            <person name="Lin C.F."/>
            <person name="Lin M.F."/>
            <person name="Lindblad-Toh K."/>
            <person name="Llopart A."/>
            <person name="Long M."/>
            <person name="Low L."/>
            <person name="Lozovsky E."/>
            <person name="Lu J."/>
            <person name="Luo M."/>
            <person name="Machado C.A."/>
            <person name="Makalowski W."/>
            <person name="Marzo M."/>
            <person name="Matsuda M."/>
            <person name="Matzkin L."/>
            <person name="McAllister B."/>
            <person name="McBride C.S."/>
            <person name="McKernan B."/>
            <person name="McKernan K."/>
            <person name="Mendez-Lago M."/>
            <person name="Minx P."/>
            <person name="Mollenhauer M.U."/>
            <person name="Montooth K."/>
            <person name="Mount S.M."/>
            <person name="Mu X."/>
            <person name="Myers E."/>
            <person name="Negre B."/>
            <person name="Newfeld S."/>
            <person name="Nielsen R."/>
            <person name="Noor M.A."/>
            <person name="O'Grady P."/>
            <person name="Pachter L."/>
            <person name="Papaceit M."/>
            <person name="Parisi M.J."/>
            <person name="Parisi M."/>
            <person name="Parts L."/>
            <person name="Pedersen J.S."/>
            <person name="Pesole G."/>
            <person name="Phillippy A.M."/>
            <person name="Ponting C.P."/>
            <person name="Pop M."/>
            <person name="Porcelli D."/>
            <person name="Powell J.R."/>
            <person name="Prohaska S."/>
            <person name="Pruitt K."/>
            <person name="Puig M."/>
            <person name="Quesneville H."/>
            <person name="Ram K.R."/>
            <person name="Rand D."/>
            <person name="Rasmussen M.D."/>
            <person name="Reed L.K."/>
            <person name="Reenan R."/>
            <person name="Reily A."/>
            <person name="Remington K.A."/>
            <person name="Rieger T.T."/>
            <person name="Ritchie M.G."/>
            <person name="Robin C."/>
            <person name="Rogers Y.H."/>
            <person name="Rohde C."/>
            <person name="Rozas J."/>
            <person name="Rubenfield M.J."/>
            <person name="Ruiz A."/>
            <person name="Russo S."/>
            <person name="Salzberg S.L."/>
            <person name="Sanchez-Gracia A."/>
            <person name="Saranga D.J."/>
            <person name="Sato H."/>
            <person name="Schaeffer S.W."/>
            <person name="Schatz M.C."/>
            <person name="Schlenke T."/>
            <person name="Schwartz R."/>
            <person name="Segarra C."/>
            <person name="Singh R.S."/>
            <person name="Sirot L."/>
            <person name="Sirota M."/>
            <person name="Sisneros N.B."/>
            <person name="Smith C.D."/>
            <person name="Smith T.F."/>
            <person name="Spieth J."/>
            <person name="Stage D.E."/>
            <person name="Stark A."/>
            <person name="Stephan W."/>
            <person name="Strausberg R.L."/>
            <person name="Strempel S."/>
            <person name="Sturgill D."/>
            <person name="Sutton G."/>
            <person name="Sutton G.G."/>
            <person name="Tao W."/>
            <person name="Teichmann S."/>
            <person name="Tobari Y.N."/>
            <person name="Tomimura Y."/>
            <person name="Tsolas J.M."/>
            <person name="Valente V.L."/>
            <person name="Venter E."/>
            <person name="Venter J.C."/>
            <person name="Vicario S."/>
            <person name="Vieira F.G."/>
            <person name="Vilella A.J."/>
            <person name="Villasante A."/>
            <person name="Walenz B."/>
            <person name="Wang J."/>
            <person name="Wasserman M."/>
            <person name="Watts T."/>
            <person name="Wilson D."/>
            <person name="Wilson R.K."/>
            <person name="Wing R.A."/>
            <person name="Wolfner M.F."/>
            <person name="Wong A."/>
            <person name="Wong G.K."/>
            <person name="Wu C.I."/>
            <person name="Wu G."/>
            <person name="Yamamoto D."/>
            <person name="Yang H.P."/>
            <person name="Yang S.P."/>
            <person name="Yorke J.A."/>
            <person name="Yoshida K."/>
            <person name="Zdobnov E."/>
            <person name="Zhang P."/>
            <person name="Zhang Y."/>
            <person name="Zimin A.V."/>
            <person name="Baldwin J."/>
            <person name="Abdouelleil A."/>
            <person name="Abdulkadir J."/>
            <person name="Abebe A."/>
            <person name="Abera B."/>
            <person name="Abreu J."/>
            <person name="Acer S.C."/>
            <person name="Aftuck L."/>
            <person name="Alexander A."/>
            <person name="An P."/>
            <person name="Anderson E."/>
            <person name="Anderson S."/>
            <person name="Arachi H."/>
            <person name="Azer M."/>
            <person name="Bachantsang P."/>
            <person name="Barry A."/>
            <person name="Bayul T."/>
            <person name="Berlin A."/>
            <person name="Bessette D."/>
            <person name="Bloom T."/>
            <person name="Blye J."/>
            <person name="Boguslavskiy L."/>
            <person name="Bonnet C."/>
            <person name="Boukhgalter B."/>
            <person name="Bourzgui I."/>
            <person name="Brown A."/>
            <person name="Cahill P."/>
            <person name="Channer S."/>
            <person name="Cheshatsang Y."/>
            <person name="Chuda L."/>
            <person name="Citroen M."/>
            <person name="Collymore A."/>
            <person name="Cooke P."/>
            <person name="Costello M."/>
            <person name="D'Aco K."/>
            <person name="Daza R."/>
            <person name="De Haan G."/>
            <person name="DeGray S."/>
            <person name="DeMaso C."/>
            <person name="Dhargay N."/>
            <person name="Dooley K."/>
            <person name="Dooley E."/>
            <person name="Doricent M."/>
            <person name="Dorje P."/>
            <person name="Dorjee K."/>
            <person name="Dupes A."/>
            <person name="Elong R."/>
            <person name="Falk J."/>
            <person name="Farina A."/>
            <person name="Faro S."/>
            <person name="Ferguson D."/>
            <person name="Fisher S."/>
            <person name="Foley C.D."/>
            <person name="Franke A."/>
            <person name="Friedrich D."/>
            <person name="Gadbois L."/>
            <person name="Gearin G."/>
            <person name="Gearin C.R."/>
            <person name="Giannoukos G."/>
            <person name="Goode T."/>
            <person name="Graham J."/>
            <person name="Grandbois E."/>
            <person name="Grewal S."/>
            <person name="Gyaltsen K."/>
            <person name="Hafez N."/>
            <person name="Hagos B."/>
            <person name="Hall J."/>
            <person name="Henson C."/>
            <person name="Hollinger A."/>
            <person name="Honan T."/>
            <person name="Huard M.D."/>
            <person name="Hughes L."/>
            <person name="Hurhula B."/>
            <person name="Husby M.E."/>
            <person name="Kamat A."/>
            <person name="Kanga B."/>
            <person name="Kashin S."/>
            <person name="Khazanovich D."/>
            <person name="Kisner P."/>
            <person name="Lance K."/>
            <person name="Lara M."/>
            <person name="Lee W."/>
            <person name="Lennon N."/>
            <person name="Letendre F."/>
            <person name="LeVine R."/>
            <person name="Lipovsky A."/>
            <person name="Liu X."/>
            <person name="Liu J."/>
            <person name="Liu S."/>
            <person name="Lokyitsang T."/>
            <person name="Lokyitsang Y."/>
            <person name="Lubonja R."/>
            <person name="Lui A."/>
            <person name="MacDonald P."/>
            <person name="Magnisalis V."/>
            <person name="Maru K."/>
            <person name="Matthews C."/>
            <person name="McCusker W."/>
            <person name="McDonough S."/>
            <person name="Mehta T."/>
            <person name="Meldrim J."/>
            <person name="Meneus L."/>
            <person name="Mihai O."/>
            <person name="Mihalev A."/>
            <person name="Mihova T."/>
            <person name="Mittelman R."/>
            <person name="Mlenga V."/>
            <person name="Montmayeur A."/>
            <person name="Mulrain L."/>
            <person name="Navidi A."/>
            <person name="Naylor J."/>
            <person name="Negash T."/>
            <person name="Nguyen T."/>
            <person name="Nguyen N."/>
            <person name="Nicol R."/>
            <person name="Norbu C."/>
            <person name="Norbu N."/>
            <person name="Novod N."/>
            <person name="O'Neill B."/>
            <person name="Osman S."/>
            <person name="Markiewicz E."/>
            <person name="Oyono O.L."/>
            <person name="Patti C."/>
            <person name="Phunkhang P."/>
            <person name="Pierre F."/>
            <person name="Priest M."/>
            <person name="Raghuraman S."/>
            <person name="Rege F."/>
            <person name="Reyes R."/>
            <person name="Rise C."/>
            <person name="Rogov P."/>
            <person name="Ross K."/>
            <person name="Ryan E."/>
            <person name="Settipalli S."/>
            <person name="Shea T."/>
            <person name="Sherpa N."/>
            <person name="Shi L."/>
            <person name="Shih D."/>
            <person name="Sparrow T."/>
            <person name="Spaulding J."/>
            <person name="Stalker J."/>
            <person name="Stange-Thomann N."/>
            <person name="Stavropoulos S."/>
            <person name="Stone C."/>
            <person name="Strader C."/>
            <person name="Tesfaye S."/>
            <person name="Thomson T."/>
            <person name="Thoulutsang Y."/>
            <person name="Thoulutsang D."/>
            <person name="Topham K."/>
            <person name="Topping I."/>
            <person name="Tsamla T."/>
            <person name="Vassiliev H."/>
            <person name="Vo A."/>
            <person name="Wangchuk T."/>
            <person name="Wangdi T."/>
            <person name="Weiand M."/>
            <person name="Wilkinson J."/>
            <person name="Wilson A."/>
            <person name="Yadav S."/>
            <person name="Young G."/>
            <person name="Yu Q."/>
            <person name="Zembek L."/>
            <person name="Zhong D."/>
            <person name="Zimmer A."/>
            <person name="Zwirko Z."/>
            <person name="Jaffe D.B."/>
            <person name="Alvarez P."/>
            <person name="Brockman W."/>
            <person name="Butler J."/>
            <person name="Chin C."/>
            <person name="Gnerre S."/>
            <person name="Grabherr M."/>
            <person name="Kleber M."/>
            <person name="Mauceli E."/>
            <person name="MacCallum I."/>
        </authorList>
    </citation>
    <scope>NUCLEOTIDE SEQUENCE [LARGE SCALE GENOMIC DNA]</scope>
    <source>
        <strain evidence="20">MSH-3 / Tucson 14011-0111.49</strain>
    </source>
</reference>
<dbReference type="Pfam" id="PF16078">
    <property type="entry name" value="2-oxogl_dehyd_N"/>
    <property type="match status" value="1"/>
</dbReference>
<dbReference type="Pfam" id="PF16870">
    <property type="entry name" value="OxoGdeHyase_C"/>
    <property type="match status" value="1"/>
</dbReference>
<keyword evidence="12" id="KW-0324">Glycolysis</keyword>
<evidence type="ECO:0000256" key="7">
    <source>
        <dbReference type="ARBA" id="ARBA00022842"/>
    </source>
</evidence>
<feature type="region of interest" description="Disordered" evidence="17">
    <location>
        <begin position="274"/>
        <end position="325"/>
    </location>
</feature>
<keyword evidence="20" id="KW-1185">Reference proteome</keyword>
<dbReference type="EMBL" id="CH479208">
    <property type="protein sequence ID" value="EDW31160.1"/>
    <property type="molecule type" value="Genomic_DNA"/>
</dbReference>
<feature type="compositionally biased region" description="Basic and acidic residues" evidence="17">
    <location>
        <begin position="25"/>
        <end position="38"/>
    </location>
</feature>
<feature type="compositionally biased region" description="Basic residues" evidence="17">
    <location>
        <begin position="89"/>
        <end position="100"/>
    </location>
</feature>
<evidence type="ECO:0000256" key="5">
    <source>
        <dbReference type="ARBA" id="ARBA00012280"/>
    </source>
</evidence>
<dbReference type="EC" id="1.2.4.2" evidence="5"/>
<dbReference type="PhylomeDB" id="B4H445"/>
<dbReference type="STRING" id="7234.B4H445"/>